<accession>A0A7G5H5F6</accession>
<keyword evidence="1" id="KW-0732">Signal</keyword>
<feature type="chain" id="PRO_5029006297" description="Lipocalin-like domain-containing protein" evidence="1">
    <location>
        <begin position="22"/>
        <end position="173"/>
    </location>
</feature>
<sequence>MKASFNFIRFGILALSISLSALLMSCENVLTIQKDPNAVTVAGEYKITGTTSYTINGNVSSAPVSGTLTVYAGEEEDTYYFREKTSSYTLAYQVTSAGTNCSVEPVQESTKYENTWYFGKQSGGGTITNGRIQLDRYANTNSVVLNAPTGETIRYTMPISKHVHLEANKQPIQ</sequence>
<dbReference type="AlphaFoldDB" id="A0A7G5H5F6"/>
<keyword evidence="3" id="KW-1185">Reference proteome</keyword>
<evidence type="ECO:0000256" key="1">
    <source>
        <dbReference type="SAM" id="SignalP"/>
    </source>
</evidence>
<evidence type="ECO:0008006" key="4">
    <source>
        <dbReference type="Google" id="ProtNLM"/>
    </source>
</evidence>
<dbReference type="KEGG" id="sfol:H3H32_16390"/>
<protein>
    <recommendedName>
        <fullName evidence="4">Lipocalin-like domain-containing protein</fullName>
    </recommendedName>
</protein>
<dbReference type="RefSeq" id="WP_182463717.1">
    <property type="nucleotide sequence ID" value="NZ_CP059732.1"/>
</dbReference>
<gene>
    <name evidence="2" type="ORF">H3H32_16390</name>
</gene>
<proteinExistence type="predicted"/>
<evidence type="ECO:0000313" key="2">
    <source>
        <dbReference type="EMBL" id="QMW06348.1"/>
    </source>
</evidence>
<dbReference type="EMBL" id="CP059732">
    <property type="protein sequence ID" value="QMW06348.1"/>
    <property type="molecule type" value="Genomic_DNA"/>
</dbReference>
<organism evidence="2 3">
    <name type="scientific">Spirosoma foliorum</name>
    <dbReference type="NCBI Taxonomy" id="2710596"/>
    <lineage>
        <taxon>Bacteria</taxon>
        <taxon>Pseudomonadati</taxon>
        <taxon>Bacteroidota</taxon>
        <taxon>Cytophagia</taxon>
        <taxon>Cytophagales</taxon>
        <taxon>Cytophagaceae</taxon>
        <taxon>Spirosoma</taxon>
    </lineage>
</organism>
<reference evidence="2 3" key="1">
    <citation type="submission" date="2020-07" db="EMBL/GenBank/DDBJ databases">
        <title>Spirosoma foliorum sp. nov., isolated from the leaves on the Nejang mountain Korea, Republic of.</title>
        <authorList>
            <person name="Ho H."/>
            <person name="Lee Y.-J."/>
            <person name="Nurcahyanto D.-A."/>
            <person name="Kim S.-G."/>
        </authorList>
    </citation>
    <scope>NUCLEOTIDE SEQUENCE [LARGE SCALE GENOMIC DNA]</scope>
    <source>
        <strain evidence="2 3">PL0136</strain>
    </source>
</reference>
<evidence type="ECO:0000313" key="3">
    <source>
        <dbReference type="Proteomes" id="UP000515369"/>
    </source>
</evidence>
<dbReference type="Proteomes" id="UP000515369">
    <property type="component" value="Chromosome"/>
</dbReference>
<name>A0A7G5H5F6_9BACT</name>
<feature type="signal peptide" evidence="1">
    <location>
        <begin position="1"/>
        <end position="21"/>
    </location>
</feature>
<dbReference type="PROSITE" id="PS51257">
    <property type="entry name" value="PROKAR_LIPOPROTEIN"/>
    <property type="match status" value="1"/>
</dbReference>